<reference evidence="2 3" key="1">
    <citation type="submission" date="2020-08" db="EMBL/GenBank/DDBJ databases">
        <title>A Genomic Blueprint of the Chicken Gut Microbiome.</title>
        <authorList>
            <person name="Gilroy R."/>
            <person name="Ravi A."/>
            <person name="Getino M."/>
            <person name="Pursley I."/>
            <person name="Horton D.L."/>
            <person name="Alikhan N.-F."/>
            <person name="Baker D."/>
            <person name="Gharbi K."/>
            <person name="Hall N."/>
            <person name="Watson M."/>
            <person name="Adriaenssens E.M."/>
            <person name="Foster-Nyarko E."/>
            <person name="Jarju S."/>
            <person name="Secka A."/>
            <person name="Antonio M."/>
            <person name="Oren A."/>
            <person name="Chaudhuri R."/>
            <person name="La Ragione R.M."/>
            <person name="Hildebrand F."/>
            <person name="Pallen M.J."/>
        </authorList>
    </citation>
    <scope>NUCLEOTIDE SEQUENCE [LARGE SCALE GENOMIC DNA]</scope>
    <source>
        <strain evidence="2 3">Sa1YVA6</strain>
    </source>
</reference>
<evidence type="ECO:0000313" key="3">
    <source>
        <dbReference type="Proteomes" id="UP000600565"/>
    </source>
</evidence>
<gene>
    <name evidence="2" type="ORF">H9632_02760</name>
</gene>
<dbReference type="PANTHER" id="PTHR33169:SF27">
    <property type="entry name" value="TRANSCRIPTIONAL REGULATOR PADR FAMILY PROTEIN"/>
    <property type="match status" value="1"/>
</dbReference>
<dbReference type="PANTHER" id="PTHR33169">
    <property type="entry name" value="PADR-FAMILY TRANSCRIPTIONAL REGULATOR"/>
    <property type="match status" value="1"/>
</dbReference>
<dbReference type="InterPro" id="IPR005149">
    <property type="entry name" value="Tscrpt_reg_PadR_N"/>
</dbReference>
<evidence type="ECO:0000313" key="2">
    <source>
        <dbReference type="EMBL" id="MBD8031975.1"/>
    </source>
</evidence>
<sequence>MSIQIYILSMLMEEKSYPYKLKKQLSEPLPLDKLGNLTESKLYYHFDSLSKSGLIEQVEVIKEEHRPDKQVFAITEKGREMLPKKIYNLFEKGEDVKEFVIGLFFLRFVDKARIIRILEGKLEEIGQKENQFKILCERLDVSEVYKPTINITNNYMLSRLDIEIKTIKQILEQLSKELD</sequence>
<accession>A0ABR8XJ61</accession>
<dbReference type="SUPFAM" id="SSF46785">
    <property type="entry name" value="Winged helix' DNA-binding domain"/>
    <property type="match status" value="1"/>
</dbReference>
<protein>
    <submittedName>
        <fullName evidence="2">PadR family transcriptional regulator</fullName>
    </submittedName>
</protein>
<dbReference type="Gene3D" id="1.10.10.10">
    <property type="entry name" value="Winged helix-like DNA-binding domain superfamily/Winged helix DNA-binding domain"/>
    <property type="match status" value="1"/>
</dbReference>
<organism evidence="2 3">
    <name type="scientific">Solibacillus merdavium</name>
    <dbReference type="NCBI Taxonomy" id="2762218"/>
    <lineage>
        <taxon>Bacteria</taxon>
        <taxon>Bacillati</taxon>
        <taxon>Bacillota</taxon>
        <taxon>Bacilli</taxon>
        <taxon>Bacillales</taxon>
        <taxon>Caryophanaceae</taxon>
        <taxon>Solibacillus</taxon>
    </lineage>
</organism>
<feature type="domain" description="Transcription regulator PadR N-terminal" evidence="1">
    <location>
        <begin position="7"/>
        <end position="82"/>
    </location>
</feature>
<dbReference type="InterPro" id="IPR036388">
    <property type="entry name" value="WH-like_DNA-bd_sf"/>
</dbReference>
<dbReference type="RefSeq" id="WP_191702581.1">
    <property type="nucleotide sequence ID" value="NZ_JACSPW010000001.1"/>
</dbReference>
<dbReference type="Proteomes" id="UP000600565">
    <property type="component" value="Unassembled WGS sequence"/>
</dbReference>
<dbReference type="EMBL" id="JACSPW010000001">
    <property type="protein sequence ID" value="MBD8031975.1"/>
    <property type="molecule type" value="Genomic_DNA"/>
</dbReference>
<proteinExistence type="predicted"/>
<name>A0ABR8XJ61_9BACL</name>
<dbReference type="InterPro" id="IPR052509">
    <property type="entry name" value="Metal_resp_DNA-bind_regulator"/>
</dbReference>
<dbReference type="Pfam" id="PF03551">
    <property type="entry name" value="PadR"/>
    <property type="match status" value="1"/>
</dbReference>
<comment type="caution">
    <text evidence="2">The sequence shown here is derived from an EMBL/GenBank/DDBJ whole genome shotgun (WGS) entry which is preliminary data.</text>
</comment>
<dbReference type="InterPro" id="IPR036390">
    <property type="entry name" value="WH_DNA-bd_sf"/>
</dbReference>
<keyword evidence="3" id="KW-1185">Reference proteome</keyword>
<evidence type="ECO:0000259" key="1">
    <source>
        <dbReference type="Pfam" id="PF03551"/>
    </source>
</evidence>